<feature type="region of interest" description="Disordered" evidence="8">
    <location>
        <begin position="326"/>
        <end position="351"/>
    </location>
</feature>
<feature type="binding site" evidence="7">
    <location>
        <begin position="267"/>
        <end position="270"/>
    </location>
    <ligand>
        <name>substrate</name>
    </ligand>
</feature>
<dbReference type="InterPro" id="IPR055361">
    <property type="entry name" value="tRNA_methyltr_TrmB_bact"/>
</dbReference>
<evidence type="ECO:0000256" key="1">
    <source>
        <dbReference type="ARBA" id="ARBA00000142"/>
    </source>
</evidence>
<dbReference type="UniPathway" id="UPA00989"/>
<keyword evidence="10" id="KW-1185">Reference proteome</keyword>
<dbReference type="OrthoDB" id="9802090at2"/>
<dbReference type="CDD" id="cd02440">
    <property type="entry name" value="AdoMet_MTases"/>
    <property type="match status" value="1"/>
</dbReference>
<sequence>MAQQHPARSHAIHSRVRSFSRAGGRLHPGQERAMERFGGVYVLEVPRADAVRTVAPDFRLDPTAAFGHGGEARPLVIEVGSGSGEAILAAARANPGIDYLAVEVWRTAIARIVTAAGRAGLANLRVAPADAAQLLSTALPVGCASEVWVFFPDPWRKPRHRKRRLVTPLFADAVARVLRPGGVWRLATDWSDYAWQMRDVLEQVSGLPTGIEADMTEAYFRYDDAGAMPELGALTAQEGSLGNGPDPGSPSGRRGGWAERYPGRVMTRFEQRGIEQGRTIRDLRAVRTEAPWEPRRDRSVLARLEAEGAAWDRLEEEPWRLREAEAFGGLGGPGDGGRGAARDADDGAGRR</sequence>
<feature type="compositionally biased region" description="Low complexity" evidence="8">
    <location>
        <begin position="239"/>
        <end position="252"/>
    </location>
</feature>
<protein>
    <recommendedName>
        <fullName evidence="7">tRNA (guanine-N(7)-)-methyltransferase</fullName>
        <ecNumber evidence="7">2.1.1.33</ecNumber>
    </recommendedName>
    <alternativeName>
        <fullName evidence="7">tRNA (guanine(46)-N(7))-methyltransferase</fullName>
    </alternativeName>
    <alternativeName>
        <fullName evidence="7">tRNA(m7G46)-methyltransferase</fullName>
    </alternativeName>
</protein>
<feature type="binding site" evidence="7">
    <location>
        <position position="103"/>
    </location>
    <ligand>
        <name>S-adenosyl-L-methionine</name>
        <dbReference type="ChEBI" id="CHEBI:59789"/>
    </ligand>
</feature>
<dbReference type="EMBL" id="LR134350">
    <property type="protein sequence ID" value="VEG25732.1"/>
    <property type="molecule type" value="Genomic_DNA"/>
</dbReference>
<evidence type="ECO:0000256" key="2">
    <source>
        <dbReference type="ARBA" id="ARBA00003015"/>
    </source>
</evidence>
<keyword evidence="4 7" id="KW-0808">Transferase</keyword>
<keyword evidence="3 7" id="KW-0489">Methyltransferase</keyword>
<feature type="compositionally biased region" description="Gly residues" evidence="8">
    <location>
        <begin position="328"/>
        <end position="339"/>
    </location>
</feature>
<evidence type="ECO:0000256" key="3">
    <source>
        <dbReference type="ARBA" id="ARBA00022603"/>
    </source>
</evidence>
<comment type="pathway">
    <text evidence="7">tRNA modification; N(7)-methylguanine-tRNA biosynthesis.</text>
</comment>
<comment type="function">
    <text evidence="2 7">Catalyzes the formation of N(7)-methylguanine at position 46 (m7G46) in tRNA.</text>
</comment>
<dbReference type="Gene3D" id="3.40.50.150">
    <property type="entry name" value="Vaccinia Virus protein VP39"/>
    <property type="match status" value="1"/>
</dbReference>
<reference evidence="9 10" key="1">
    <citation type="submission" date="2018-12" db="EMBL/GenBank/DDBJ databases">
        <authorList>
            <consortium name="Pathogen Informatics"/>
        </authorList>
    </citation>
    <scope>NUCLEOTIDE SEQUENCE [LARGE SCALE GENOMIC DNA]</scope>
    <source>
        <strain evidence="9 10">NCTC11636</strain>
    </source>
</reference>
<accession>A0A3S4T888</accession>
<feature type="binding site" evidence="7">
    <location>
        <position position="130"/>
    </location>
    <ligand>
        <name>S-adenosyl-L-methionine</name>
        <dbReference type="ChEBI" id="CHEBI:59789"/>
    </ligand>
</feature>
<feature type="compositionally biased region" description="Basic and acidic residues" evidence="8">
    <location>
        <begin position="340"/>
        <end position="351"/>
    </location>
</feature>
<feature type="region of interest" description="Disordered" evidence="8">
    <location>
        <begin position="236"/>
        <end position="259"/>
    </location>
</feature>
<comment type="catalytic activity">
    <reaction evidence="1 7">
        <text>guanosine(46) in tRNA + S-adenosyl-L-methionine = N(7)-methylguanosine(46) in tRNA + S-adenosyl-L-homocysteine</text>
        <dbReference type="Rhea" id="RHEA:42708"/>
        <dbReference type="Rhea" id="RHEA-COMP:10188"/>
        <dbReference type="Rhea" id="RHEA-COMP:10189"/>
        <dbReference type="ChEBI" id="CHEBI:57856"/>
        <dbReference type="ChEBI" id="CHEBI:59789"/>
        <dbReference type="ChEBI" id="CHEBI:74269"/>
        <dbReference type="ChEBI" id="CHEBI:74480"/>
        <dbReference type="EC" id="2.1.1.33"/>
    </reaction>
</comment>
<feature type="region of interest" description="Disordered" evidence="8">
    <location>
        <begin position="1"/>
        <end position="27"/>
    </location>
</feature>
<comment type="similarity">
    <text evidence="7">Belongs to the class I-like SAM-binding methyltransferase superfamily. TrmB family.</text>
</comment>
<dbReference type="InterPro" id="IPR029063">
    <property type="entry name" value="SAM-dependent_MTases_sf"/>
</dbReference>
<dbReference type="HAMAP" id="MF_01057">
    <property type="entry name" value="tRNA_methyltr_TrmB"/>
    <property type="match status" value="1"/>
</dbReference>
<dbReference type="PANTHER" id="PTHR23417:SF14">
    <property type="entry name" value="PENTACOTRIPEPTIDE-REPEAT REGION OF PRORP DOMAIN-CONTAINING PROTEIN"/>
    <property type="match status" value="1"/>
</dbReference>
<evidence type="ECO:0000313" key="10">
    <source>
        <dbReference type="Proteomes" id="UP000266895"/>
    </source>
</evidence>
<dbReference type="Proteomes" id="UP000266895">
    <property type="component" value="Chromosome"/>
</dbReference>
<feature type="binding site" evidence="7">
    <location>
        <position position="189"/>
    </location>
    <ligand>
        <name>substrate</name>
    </ligand>
</feature>
<dbReference type="PANTHER" id="PTHR23417">
    <property type="entry name" value="3-DEOXY-D-MANNO-OCTULOSONIC-ACID TRANSFERASE/TRNA GUANINE-N 7 - -METHYLTRANSFERASE"/>
    <property type="match status" value="1"/>
</dbReference>
<feature type="binding site" evidence="7">
    <location>
        <position position="78"/>
    </location>
    <ligand>
        <name>S-adenosyl-L-methionine</name>
        <dbReference type="ChEBI" id="CHEBI:59789"/>
    </ligand>
</feature>
<evidence type="ECO:0000313" key="9">
    <source>
        <dbReference type="EMBL" id="VEG25732.1"/>
    </source>
</evidence>
<dbReference type="SUPFAM" id="SSF53335">
    <property type="entry name" value="S-adenosyl-L-methionine-dependent methyltransferases"/>
    <property type="match status" value="1"/>
</dbReference>
<dbReference type="GO" id="GO:0008176">
    <property type="term" value="F:tRNA (guanine(46)-N7)-methyltransferase activity"/>
    <property type="evidence" value="ECO:0007669"/>
    <property type="project" value="UniProtKB-UniRule"/>
</dbReference>
<dbReference type="KEGG" id="ahw:NCTC11636_00184"/>
<proteinExistence type="inferred from homology"/>
<name>A0A3S4T888_9ACTO</name>
<gene>
    <name evidence="7 9" type="primary">trmB</name>
    <name evidence="9" type="ORF">NCTC11636_00184</name>
</gene>
<organism evidence="9 10">
    <name type="scientific">Actinomyces howellii</name>
    <dbReference type="NCBI Taxonomy" id="52771"/>
    <lineage>
        <taxon>Bacteria</taxon>
        <taxon>Bacillati</taxon>
        <taxon>Actinomycetota</taxon>
        <taxon>Actinomycetes</taxon>
        <taxon>Actinomycetales</taxon>
        <taxon>Actinomycetaceae</taxon>
        <taxon>Actinomyces</taxon>
    </lineage>
</organism>
<feature type="binding site" evidence="7">
    <location>
        <position position="157"/>
    </location>
    <ligand>
        <name>substrate</name>
    </ligand>
</feature>
<dbReference type="PROSITE" id="PS51625">
    <property type="entry name" value="SAM_MT_TRMB"/>
    <property type="match status" value="1"/>
</dbReference>
<evidence type="ECO:0000256" key="6">
    <source>
        <dbReference type="ARBA" id="ARBA00022694"/>
    </source>
</evidence>
<evidence type="ECO:0000256" key="7">
    <source>
        <dbReference type="HAMAP-Rule" id="MF_01057"/>
    </source>
</evidence>
<keyword evidence="5 7" id="KW-0949">S-adenosyl-L-methionine</keyword>
<evidence type="ECO:0000256" key="8">
    <source>
        <dbReference type="SAM" id="MobiDB-lite"/>
    </source>
</evidence>
<feature type="compositionally biased region" description="Basic residues" evidence="8">
    <location>
        <begin position="7"/>
        <end position="18"/>
    </location>
</feature>
<dbReference type="InterPro" id="IPR003358">
    <property type="entry name" value="tRNA_(Gua-N-7)_MeTrfase_Trmb"/>
</dbReference>
<feature type="binding site" evidence="7">
    <location>
        <position position="153"/>
    </location>
    <ligand>
        <name>S-adenosyl-L-methionine</name>
        <dbReference type="ChEBI" id="CHEBI:59789"/>
    </ligand>
</feature>
<dbReference type="NCBIfam" id="TIGR00091">
    <property type="entry name" value="tRNA (guanosine(46)-N7)-methyltransferase TrmB"/>
    <property type="match status" value="1"/>
</dbReference>
<evidence type="ECO:0000256" key="4">
    <source>
        <dbReference type="ARBA" id="ARBA00022679"/>
    </source>
</evidence>
<dbReference type="GO" id="GO:0043527">
    <property type="term" value="C:tRNA methyltransferase complex"/>
    <property type="evidence" value="ECO:0007669"/>
    <property type="project" value="TreeGrafter"/>
</dbReference>
<comment type="caution">
    <text evidence="7">Lacks conserved residue(s) required for the propagation of feature annotation.</text>
</comment>
<dbReference type="RefSeq" id="WP_126381259.1">
    <property type="nucleotide sequence ID" value="NZ_LR134350.1"/>
</dbReference>
<dbReference type="AlphaFoldDB" id="A0A3S4T888"/>
<keyword evidence="6 7" id="KW-0819">tRNA processing</keyword>
<evidence type="ECO:0000256" key="5">
    <source>
        <dbReference type="ARBA" id="ARBA00022691"/>
    </source>
</evidence>
<dbReference type="EC" id="2.1.1.33" evidence="7"/>
<dbReference type="Pfam" id="PF02390">
    <property type="entry name" value="Methyltransf_4"/>
    <property type="match status" value="1"/>
</dbReference>